<proteinExistence type="predicted"/>
<sequence length="251" mass="27312">MTGSWAFQVPTTPSTTRHAATSTTLTATQVDVNDVETARTAFYIWFFGASGAAGIARGAFPRMYNNVVQTQALKDVEPMGSGETLGISPLVGYPRDLYVNDVQQVLKNVKSVEGLVNKYPVDNNMWSKSGYLTWSAFEQANAANKKTNPLAVRAVMDALAQSGDVVDPDNAQDKLNAYQQDLNLFKADLLKNKLVGYSSIAVLLFLLGLGDVVAAGHAYHGWFPDWPGAQGFPWTLLDAEKGLSSIPQYWI</sequence>
<gene>
    <name evidence="3" type="ORF">APAL1065_LOCUS11708</name>
</gene>
<feature type="transmembrane region" description="Helical" evidence="2">
    <location>
        <begin position="194"/>
        <end position="219"/>
    </location>
</feature>
<dbReference type="AlphaFoldDB" id="A0A7S2YB91"/>
<keyword evidence="2" id="KW-1133">Transmembrane helix</keyword>
<organism evidence="3">
    <name type="scientific">Entomoneis paludosa</name>
    <dbReference type="NCBI Taxonomy" id="265537"/>
    <lineage>
        <taxon>Eukaryota</taxon>
        <taxon>Sar</taxon>
        <taxon>Stramenopiles</taxon>
        <taxon>Ochrophyta</taxon>
        <taxon>Bacillariophyta</taxon>
        <taxon>Bacillariophyceae</taxon>
        <taxon>Bacillariophycidae</taxon>
        <taxon>Entomoneidaceae</taxon>
        <taxon>Entomoneis</taxon>
    </lineage>
</organism>
<accession>A0A7S2YB91</accession>
<evidence type="ECO:0000256" key="2">
    <source>
        <dbReference type="SAM" id="Phobius"/>
    </source>
</evidence>
<protein>
    <submittedName>
        <fullName evidence="3">Uncharacterized protein</fullName>
    </submittedName>
</protein>
<feature type="compositionally biased region" description="Low complexity" evidence="1">
    <location>
        <begin position="10"/>
        <end position="20"/>
    </location>
</feature>
<keyword evidence="2" id="KW-0472">Membrane</keyword>
<feature type="transmembrane region" description="Helical" evidence="2">
    <location>
        <begin position="42"/>
        <end position="60"/>
    </location>
</feature>
<keyword evidence="2" id="KW-0812">Transmembrane</keyword>
<evidence type="ECO:0000313" key="3">
    <source>
        <dbReference type="EMBL" id="CAD9965022.1"/>
    </source>
</evidence>
<dbReference type="EMBL" id="HBHT01017554">
    <property type="protein sequence ID" value="CAD9965022.1"/>
    <property type="molecule type" value="Transcribed_RNA"/>
</dbReference>
<feature type="region of interest" description="Disordered" evidence="1">
    <location>
        <begin position="1"/>
        <end position="20"/>
    </location>
</feature>
<reference evidence="3" key="1">
    <citation type="submission" date="2021-01" db="EMBL/GenBank/DDBJ databases">
        <authorList>
            <person name="Corre E."/>
            <person name="Pelletier E."/>
            <person name="Niang G."/>
            <person name="Scheremetjew M."/>
            <person name="Finn R."/>
            <person name="Kale V."/>
            <person name="Holt S."/>
            <person name="Cochrane G."/>
            <person name="Meng A."/>
            <person name="Brown T."/>
            <person name="Cohen L."/>
        </authorList>
    </citation>
    <scope>NUCLEOTIDE SEQUENCE</scope>
    <source>
        <strain evidence="3">CCMP125</strain>
    </source>
</reference>
<name>A0A7S2YB91_9STRA</name>
<evidence type="ECO:0000256" key="1">
    <source>
        <dbReference type="SAM" id="MobiDB-lite"/>
    </source>
</evidence>